<evidence type="ECO:0000313" key="1">
    <source>
        <dbReference type="EMBL" id="CAL8137695.1"/>
    </source>
</evidence>
<gene>
    <name evidence="1" type="ORF">ODALV1_LOCUS27036</name>
</gene>
<comment type="caution">
    <text evidence="1">The sequence shown here is derived from an EMBL/GenBank/DDBJ whole genome shotgun (WGS) entry which is preliminary data.</text>
</comment>
<evidence type="ECO:0000313" key="2">
    <source>
        <dbReference type="Proteomes" id="UP001642540"/>
    </source>
</evidence>
<dbReference type="Proteomes" id="UP001642540">
    <property type="component" value="Unassembled WGS sequence"/>
</dbReference>
<accession>A0ABP1RWS6</accession>
<proteinExistence type="predicted"/>
<protein>
    <submittedName>
        <fullName evidence="1">Uncharacterized protein</fullName>
    </submittedName>
</protein>
<name>A0ABP1RWS6_9HEXA</name>
<keyword evidence="2" id="KW-1185">Reference proteome</keyword>
<sequence length="229" mass="27049">MDQAPKPTTTMTKEEARRKMFFVIRLDKNPKFLEIRKLVIFKKCSKFQIKNKESVPVNFNVFELNFETFFFYVVEQFDEVTALSATYISYKLILPLFLPALLRERLKHILLKFSEIAGMFYQWYKPLADAMDLAHHLKTEMGIWESYAVDRTLEMGIGKLVQLALADNRFGSLHYVLIFYSVIRYYLKTFSSNIFFFVLWCLDDSRFDSAAVDETCRRRGEKRGQTTAK</sequence>
<dbReference type="EMBL" id="CAXLJM020000119">
    <property type="protein sequence ID" value="CAL8137695.1"/>
    <property type="molecule type" value="Genomic_DNA"/>
</dbReference>
<organism evidence="1 2">
    <name type="scientific">Orchesella dallaii</name>
    <dbReference type="NCBI Taxonomy" id="48710"/>
    <lineage>
        <taxon>Eukaryota</taxon>
        <taxon>Metazoa</taxon>
        <taxon>Ecdysozoa</taxon>
        <taxon>Arthropoda</taxon>
        <taxon>Hexapoda</taxon>
        <taxon>Collembola</taxon>
        <taxon>Entomobryomorpha</taxon>
        <taxon>Entomobryoidea</taxon>
        <taxon>Orchesellidae</taxon>
        <taxon>Orchesellinae</taxon>
        <taxon>Orchesella</taxon>
    </lineage>
</organism>
<reference evidence="1 2" key="1">
    <citation type="submission" date="2024-08" db="EMBL/GenBank/DDBJ databases">
        <authorList>
            <person name="Cucini C."/>
            <person name="Frati F."/>
        </authorList>
    </citation>
    <scope>NUCLEOTIDE SEQUENCE [LARGE SCALE GENOMIC DNA]</scope>
</reference>